<dbReference type="InterPro" id="IPR004117">
    <property type="entry name" value="7tm6_olfct_rcpt"/>
</dbReference>
<dbReference type="EMBL" id="JTDY01002113">
    <property type="protein sequence ID" value="KOB72079.1"/>
    <property type="molecule type" value="Genomic_DNA"/>
</dbReference>
<keyword evidence="3 9" id="KW-0812">Transmembrane</keyword>
<evidence type="ECO:0000256" key="7">
    <source>
        <dbReference type="ARBA" id="ARBA00023170"/>
    </source>
</evidence>
<name>A0A0L7L9K8_OPEBR</name>
<accession>A0A0L7L9K8</accession>
<dbReference type="GO" id="GO:0004984">
    <property type="term" value="F:olfactory receptor activity"/>
    <property type="evidence" value="ECO:0007669"/>
    <property type="project" value="InterPro"/>
</dbReference>
<sequence length="637" mass="74019">MALQKVLSYTKGLEDPEHPLMGPTIKGLYLFGLWQTGTKFRTISYNCVHCSTVIFVISQIMDLYGVRHDLNLVLNNMSLTVLSVICVTKRFSFVSHQKKWRELVNQISKTELNQIEEQDKITMKLIKQYTKYTRVVTYLFWVLVFFTNLLLILSPFFKFMSKAYRADVISGKEPLPQILFSWFPFENKKMPGYFAGILVHVIMGCQGSGVIAVFDMNAVAVMSYLKGQTIILREKCSRIFEAESSRDVMSNIRKCHQLHNVLVKEKLQHRKNYGCFNTPLDWCPNCFYTVGTPMKSQSSLEDQDNPLLGPNLWALQKWRIWQPNYSGFSCNTIHVLGVLLVISQYVELWFIRSDLEQALRNLSVTMLSSICMVKAISFICWQKQWKEVIDYVSNLEKQQLEKNDEAARAVIKEYTKYSRMVTYLYWCLVTVTLVIFILTPLFGFVSSTEYRYLIRNGSAPYPELLSFWLPFDRTRGFGYWFSFVEHSWICSYCGGILAHYDSNAVAIMTFFAGQLKLLSINCSRLFDGDEVISYPKAVKRIRECHFHHVYLVKFSSIFNSLLSPVMFLYVITCSLVICACAMQMTTGNTKNMQRIWIAQFLMALIAQLFLFCWHSNEVLYTVRNLLYLPPKMIIHEL</sequence>
<evidence type="ECO:0000256" key="6">
    <source>
        <dbReference type="ARBA" id="ARBA00023136"/>
    </source>
</evidence>
<evidence type="ECO:0000256" key="3">
    <source>
        <dbReference type="ARBA" id="ARBA00022692"/>
    </source>
</evidence>
<evidence type="ECO:0000313" key="10">
    <source>
        <dbReference type="EMBL" id="KOB72079.1"/>
    </source>
</evidence>
<dbReference type="STRING" id="104452.A0A0L7L9K8"/>
<protein>
    <submittedName>
        <fullName evidence="10">Odorant receptor</fullName>
    </submittedName>
</protein>
<comment type="subcellular location">
    <subcellularLocation>
        <location evidence="1">Membrane</location>
        <topology evidence="1">Multi-pass membrane protein</topology>
    </subcellularLocation>
</comment>
<evidence type="ECO:0000256" key="1">
    <source>
        <dbReference type="ARBA" id="ARBA00004141"/>
    </source>
</evidence>
<dbReference type="Proteomes" id="UP000037510">
    <property type="component" value="Unassembled WGS sequence"/>
</dbReference>
<keyword evidence="5 9" id="KW-1133">Transmembrane helix</keyword>
<keyword evidence="2" id="KW-0716">Sensory transduction</keyword>
<keyword evidence="7 10" id="KW-0675">Receptor</keyword>
<feature type="transmembrane region" description="Helical" evidence="9">
    <location>
        <begin position="325"/>
        <end position="346"/>
    </location>
</feature>
<dbReference type="AlphaFoldDB" id="A0A0L7L9K8"/>
<dbReference type="GO" id="GO:0005549">
    <property type="term" value="F:odorant binding"/>
    <property type="evidence" value="ECO:0007669"/>
    <property type="project" value="InterPro"/>
</dbReference>
<evidence type="ECO:0000256" key="2">
    <source>
        <dbReference type="ARBA" id="ARBA00022606"/>
    </source>
</evidence>
<evidence type="ECO:0000313" key="11">
    <source>
        <dbReference type="Proteomes" id="UP000037510"/>
    </source>
</evidence>
<feature type="transmembrane region" description="Helical" evidence="9">
    <location>
        <begin position="423"/>
        <end position="445"/>
    </location>
</feature>
<feature type="transmembrane region" description="Helical" evidence="9">
    <location>
        <begin position="135"/>
        <end position="157"/>
    </location>
</feature>
<evidence type="ECO:0000256" key="4">
    <source>
        <dbReference type="ARBA" id="ARBA00022725"/>
    </source>
</evidence>
<dbReference type="Pfam" id="PF02949">
    <property type="entry name" value="7tm_6"/>
    <property type="match status" value="2"/>
</dbReference>
<proteinExistence type="predicted"/>
<keyword evidence="4" id="KW-0552">Olfaction</keyword>
<dbReference type="PANTHER" id="PTHR21137">
    <property type="entry name" value="ODORANT RECEPTOR"/>
    <property type="match status" value="1"/>
</dbReference>
<keyword evidence="11" id="KW-1185">Reference proteome</keyword>
<feature type="transmembrane region" description="Helical" evidence="9">
    <location>
        <begin position="358"/>
        <end position="381"/>
    </location>
</feature>
<comment type="caution">
    <text evidence="10">The sequence shown here is derived from an EMBL/GenBank/DDBJ whole genome shotgun (WGS) entry which is preliminary data.</text>
</comment>
<dbReference type="GO" id="GO:0005886">
    <property type="term" value="C:plasma membrane"/>
    <property type="evidence" value="ECO:0007669"/>
    <property type="project" value="UniProtKB-SubCell"/>
</dbReference>
<evidence type="ECO:0000256" key="5">
    <source>
        <dbReference type="ARBA" id="ARBA00022989"/>
    </source>
</evidence>
<organism evidence="10 11">
    <name type="scientific">Operophtera brumata</name>
    <name type="common">Winter moth</name>
    <name type="synonym">Phalaena brumata</name>
    <dbReference type="NCBI Taxonomy" id="104452"/>
    <lineage>
        <taxon>Eukaryota</taxon>
        <taxon>Metazoa</taxon>
        <taxon>Ecdysozoa</taxon>
        <taxon>Arthropoda</taxon>
        <taxon>Hexapoda</taxon>
        <taxon>Insecta</taxon>
        <taxon>Pterygota</taxon>
        <taxon>Neoptera</taxon>
        <taxon>Endopterygota</taxon>
        <taxon>Lepidoptera</taxon>
        <taxon>Glossata</taxon>
        <taxon>Ditrysia</taxon>
        <taxon>Geometroidea</taxon>
        <taxon>Geometridae</taxon>
        <taxon>Larentiinae</taxon>
        <taxon>Operophtera</taxon>
    </lineage>
</organism>
<evidence type="ECO:0000256" key="8">
    <source>
        <dbReference type="ARBA" id="ARBA00023224"/>
    </source>
</evidence>
<evidence type="ECO:0000256" key="9">
    <source>
        <dbReference type="SAM" id="Phobius"/>
    </source>
</evidence>
<dbReference type="PANTHER" id="PTHR21137:SF40">
    <property type="entry name" value="ODORANT RECEPTOR 56A"/>
    <property type="match status" value="1"/>
</dbReference>
<feature type="transmembrane region" description="Helical" evidence="9">
    <location>
        <begin position="595"/>
        <end position="616"/>
    </location>
</feature>
<gene>
    <name evidence="10" type="ORF">OBRU01_12744</name>
</gene>
<keyword evidence="8" id="KW-0807">Transducer</keyword>
<dbReference type="GO" id="GO:0007165">
    <property type="term" value="P:signal transduction"/>
    <property type="evidence" value="ECO:0007669"/>
    <property type="project" value="UniProtKB-KW"/>
</dbReference>
<keyword evidence="6 9" id="KW-0472">Membrane</keyword>
<feature type="transmembrane region" description="Helical" evidence="9">
    <location>
        <begin position="193"/>
        <end position="214"/>
    </location>
</feature>
<reference evidence="10 11" key="1">
    <citation type="journal article" date="2015" name="Genome Biol. Evol.">
        <title>The genome of winter moth (Operophtera brumata) provides a genomic perspective on sexual dimorphism and phenology.</title>
        <authorList>
            <person name="Derks M.F."/>
            <person name="Smit S."/>
            <person name="Salis L."/>
            <person name="Schijlen E."/>
            <person name="Bossers A."/>
            <person name="Mateman C."/>
            <person name="Pijl A.S."/>
            <person name="de Ridder D."/>
            <person name="Groenen M.A."/>
            <person name="Visser M.E."/>
            <person name="Megens H.J."/>
        </authorList>
    </citation>
    <scope>NUCLEOTIDE SEQUENCE [LARGE SCALE GENOMIC DNA]</scope>
    <source>
        <strain evidence="10">WM2013NL</strain>
        <tissue evidence="10">Head and thorax</tissue>
    </source>
</reference>
<feature type="transmembrane region" description="Helical" evidence="9">
    <location>
        <begin position="561"/>
        <end position="583"/>
    </location>
</feature>